<protein>
    <submittedName>
        <fullName evidence="1">Uncharacterized protein</fullName>
    </submittedName>
</protein>
<dbReference type="STRING" id="1802519.A2961_05120"/>
<sequence>MTAENANVSNCDAGVFLDIPDVVDREDSTFTLGCLRFTRKPTTLFERLRLGNRSTGDTIFIVDRLGEKELPGIVCSNIMCTNHRKI</sequence>
<name>A0A1F8BFI3_9BACT</name>
<dbReference type="AlphaFoldDB" id="A0A1F8BFI3"/>
<dbReference type="Proteomes" id="UP000177082">
    <property type="component" value="Unassembled WGS sequence"/>
</dbReference>
<comment type="caution">
    <text evidence="1">The sequence shown here is derived from an EMBL/GenBank/DDBJ whole genome shotgun (WGS) entry which is preliminary data.</text>
</comment>
<proteinExistence type="predicted"/>
<evidence type="ECO:0000313" key="2">
    <source>
        <dbReference type="Proteomes" id="UP000177082"/>
    </source>
</evidence>
<organism evidence="1 2">
    <name type="scientific">Candidatus Woesebacteria bacterium RIFCSPLOWO2_01_FULL_39_21</name>
    <dbReference type="NCBI Taxonomy" id="1802519"/>
    <lineage>
        <taxon>Bacteria</taxon>
        <taxon>Candidatus Woeseibacteriota</taxon>
    </lineage>
</organism>
<reference evidence="1 2" key="1">
    <citation type="journal article" date="2016" name="Nat. Commun.">
        <title>Thousands of microbial genomes shed light on interconnected biogeochemical processes in an aquifer system.</title>
        <authorList>
            <person name="Anantharaman K."/>
            <person name="Brown C.T."/>
            <person name="Hug L.A."/>
            <person name="Sharon I."/>
            <person name="Castelle C.J."/>
            <person name="Probst A.J."/>
            <person name="Thomas B.C."/>
            <person name="Singh A."/>
            <person name="Wilkins M.J."/>
            <person name="Karaoz U."/>
            <person name="Brodie E.L."/>
            <person name="Williams K.H."/>
            <person name="Hubbard S.S."/>
            <person name="Banfield J.F."/>
        </authorList>
    </citation>
    <scope>NUCLEOTIDE SEQUENCE [LARGE SCALE GENOMIC DNA]</scope>
</reference>
<gene>
    <name evidence="1" type="ORF">A2961_05120</name>
</gene>
<evidence type="ECO:0000313" key="1">
    <source>
        <dbReference type="EMBL" id="OGM62125.1"/>
    </source>
</evidence>
<accession>A0A1F8BFI3</accession>
<dbReference type="EMBL" id="MGHF01000029">
    <property type="protein sequence ID" value="OGM62125.1"/>
    <property type="molecule type" value="Genomic_DNA"/>
</dbReference>